<evidence type="ECO:0000313" key="1">
    <source>
        <dbReference type="EMBL" id="CAG7905947.1"/>
    </source>
</evidence>
<dbReference type="Proteomes" id="UP000694005">
    <property type="component" value="Chromosome A04"/>
</dbReference>
<evidence type="ECO:0000313" key="2">
    <source>
        <dbReference type="Proteomes" id="UP000694005"/>
    </source>
</evidence>
<gene>
    <name evidence="1" type="ORF">BRAPAZ1V2_A04P08480.2</name>
</gene>
<organism evidence="1 2">
    <name type="scientific">Brassica campestris</name>
    <name type="common">Field mustard</name>
    <dbReference type="NCBI Taxonomy" id="3711"/>
    <lineage>
        <taxon>Eukaryota</taxon>
        <taxon>Viridiplantae</taxon>
        <taxon>Streptophyta</taxon>
        <taxon>Embryophyta</taxon>
        <taxon>Tracheophyta</taxon>
        <taxon>Spermatophyta</taxon>
        <taxon>Magnoliopsida</taxon>
        <taxon>eudicotyledons</taxon>
        <taxon>Gunneridae</taxon>
        <taxon>Pentapetalae</taxon>
        <taxon>rosids</taxon>
        <taxon>malvids</taxon>
        <taxon>Brassicales</taxon>
        <taxon>Brassicaceae</taxon>
        <taxon>Brassiceae</taxon>
        <taxon>Brassica</taxon>
    </lineage>
</organism>
<proteinExistence type="predicted"/>
<feature type="non-terminal residue" evidence="1">
    <location>
        <position position="97"/>
    </location>
</feature>
<name>A0A8D9MBF5_BRACM</name>
<dbReference type="Gramene" id="A04p08480.2_BraZ1">
    <property type="protein sequence ID" value="A04p08480.2_BraZ1.CDS"/>
    <property type="gene ID" value="A04g08480.2_BraZ1"/>
</dbReference>
<dbReference type="AlphaFoldDB" id="A0A8D9MBF5"/>
<accession>A0A8D9MBF5</accession>
<reference evidence="1 2" key="1">
    <citation type="submission" date="2021-07" db="EMBL/GenBank/DDBJ databases">
        <authorList>
            <consortium name="Genoscope - CEA"/>
            <person name="William W."/>
        </authorList>
    </citation>
    <scope>NUCLEOTIDE SEQUENCE [LARGE SCALE GENOMIC DNA]</scope>
</reference>
<dbReference type="EMBL" id="LS974620">
    <property type="protein sequence ID" value="CAG7905947.1"/>
    <property type="molecule type" value="Genomic_DNA"/>
</dbReference>
<sequence length="97" mass="11370">MWLLDVENTFEAEGCRINPDWTRTVSSIRSNRLSKLDTQLVKMAFQASIYWSWRERNGRRHLHPPHTAMYIARTVHREMQNRLIAMQVGNGDGATNE</sequence>
<protein>
    <submittedName>
        <fullName evidence="1">Uncharacterized protein</fullName>
    </submittedName>
</protein>